<dbReference type="AlphaFoldDB" id="A0A401TAK6"/>
<dbReference type="Proteomes" id="UP000287033">
    <property type="component" value="Unassembled WGS sequence"/>
</dbReference>
<accession>A0A401TAK6</accession>
<dbReference type="OrthoDB" id="10557673at2759"/>
<evidence type="ECO:0000313" key="2">
    <source>
        <dbReference type="EMBL" id="GCC39669.1"/>
    </source>
</evidence>
<proteinExistence type="predicted"/>
<organism evidence="2 3">
    <name type="scientific">Chiloscyllium punctatum</name>
    <name type="common">Brownbanded bambooshark</name>
    <name type="synonym">Hemiscyllium punctatum</name>
    <dbReference type="NCBI Taxonomy" id="137246"/>
    <lineage>
        <taxon>Eukaryota</taxon>
        <taxon>Metazoa</taxon>
        <taxon>Chordata</taxon>
        <taxon>Craniata</taxon>
        <taxon>Vertebrata</taxon>
        <taxon>Chondrichthyes</taxon>
        <taxon>Elasmobranchii</taxon>
        <taxon>Galeomorphii</taxon>
        <taxon>Galeoidea</taxon>
        <taxon>Orectolobiformes</taxon>
        <taxon>Hemiscylliidae</taxon>
        <taxon>Chiloscyllium</taxon>
    </lineage>
</organism>
<evidence type="ECO:0000256" key="1">
    <source>
        <dbReference type="SAM" id="MobiDB-lite"/>
    </source>
</evidence>
<name>A0A401TAK6_CHIPU</name>
<comment type="caution">
    <text evidence="2">The sequence shown here is derived from an EMBL/GenBank/DDBJ whole genome shotgun (WGS) entry which is preliminary data.</text>
</comment>
<keyword evidence="3" id="KW-1185">Reference proteome</keyword>
<evidence type="ECO:0000313" key="3">
    <source>
        <dbReference type="Proteomes" id="UP000287033"/>
    </source>
</evidence>
<feature type="non-terminal residue" evidence="2">
    <location>
        <position position="120"/>
    </location>
</feature>
<feature type="region of interest" description="Disordered" evidence="1">
    <location>
        <begin position="13"/>
        <end position="95"/>
    </location>
</feature>
<dbReference type="EMBL" id="BEZZ01022887">
    <property type="protein sequence ID" value="GCC39669.1"/>
    <property type="molecule type" value="Genomic_DNA"/>
</dbReference>
<sequence>MLLKKLRKASVKFSKVTANNSKSAAEQARATVEQIKPAQKKRRKAENESNKPVGEQHGLTVAAESNTERRALEELNSPNDQPVLTPGLTLKKTTSKVTIQAVRQSELTLPPGEQYPETLS</sequence>
<gene>
    <name evidence="2" type="ORF">chiPu_0023551</name>
</gene>
<reference evidence="2 3" key="1">
    <citation type="journal article" date="2018" name="Nat. Ecol. Evol.">
        <title>Shark genomes provide insights into elasmobranch evolution and the origin of vertebrates.</title>
        <authorList>
            <person name="Hara Y"/>
            <person name="Yamaguchi K"/>
            <person name="Onimaru K"/>
            <person name="Kadota M"/>
            <person name="Koyanagi M"/>
            <person name="Keeley SD"/>
            <person name="Tatsumi K"/>
            <person name="Tanaka K"/>
            <person name="Motone F"/>
            <person name="Kageyama Y"/>
            <person name="Nozu R"/>
            <person name="Adachi N"/>
            <person name="Nishimura O"/>
            <person name="Nakagawa R"/>
            <person name="Tanegashima C"/>
            <person name="Kiyatake I"/>
            <person name="Matsumoto R"/>
            <person name="Murakumo K"/>
            <person name="Nishida K"/>
            <person name="Terakita A"/>
            <person name="Kuratani S"/>
            <person name="Sato K"/>
            <person name="Hyodo S Kuraku.S."/>
        </authorList>
    </citation>
    <scope>NUCLEOTIDE SEQUENCE [LARGE SCALE GENOMIC DNA]</scope>
</reference>
<protein>
    <submittedName>
        <fullName evidence="2">Uncharacterized protein</fullName>
    </submittedName>
</protein>